<protein>
    <submittedName>
        <fullName evidence="2">Replication initiator protein</fullName>
    </submittedName>
</protein>
<reference evidence="2" key="1">
    <citation type="submission" date="2018-12" db="EMBL/GenBank/DDBJ databases">
        <title>Singled stranded DNA viruses identified in blackflies (Austrosimulium ungulatum) sampled in New Zealand.</title>
        <authorList>
            <person name="Kraberger S."/>
            <person name="Fontenele R.S."/>
            <person name="Schmidlin K."/>
            <person name="Walters M."/>
            <person name="Varsani A."/>
        </authorList>
    </citation>
    <scope>NUCLEOTIDE SEQUENCE [LARGE SCALE GENOMIC DNA]</scope>
    <source>
        <strain evidence="2">074</strain>
    </source>
</reference>
<evidence type="ECO:0000313" key="2">
    <source>
        <dbReference type="EMBL" id="QCQ84756.1"/>
    </source>
</evidence>
<dbReference type="Pfam" id="PF23343">
    <property type="entry name" value="REP_ORF2-G2P"/>
    <property type="match status" value="1"/>
</dbReference>
<accession>A0A4P8PLH8</accession>
<proteinExistence type="predicted"/>
<dbReference type="EMBL" id="MK249161">
    <property type="protein sequence ID" value="QCQ84756.1"/>
    <property type="molecule type" value="Genomic_DNA"/>
</dbReference>
<feature type="domain" description="Replication-associated protein ORF2/G2P" evidence="1">
    <location>
        <begin position="69"/>
        <end position="182"/>
    </location>
</feature>
<evidence type="ECO:0000259" key="1">
    <source>
        <dbReference type="Pfam" id="PF23343"/>
    </source>
</evidence>
<name>A0A4P8PLH8_9VIRU</name>
<dbReference type="InterPro" id="IPR056906">
    <property type="entry name" value="ORF2/G2P_dom"/>
</dbReference>
<dbReference type="Proteomes" id="UP000323036">
    <property type="component" value="Segment"/>
</dbReference>
<organism evidence="2">
    <name type="scientific">Blackfly microvirus SF02</name>
    <dbReference type="NCBI Taxonomy" id="2576452"/>
    <lineage>
        <taxon>Viruses</taxon>
        <taxon>Monodnaviria</taxon>
        <taxon>Sangervirae</taxon>
        <taxon>Phixviricota</taxon>
        <taxon>Malgrandaviricetes</taxon>
        <taxon>Petitvirales</taxon>
        <taxon>Microviridae</taxon>
        <taxon>Microvirus</taxon>
    </lineage>
</organism>
<sequence length="294" mass="34180">MQCFYALTGYYSKDVNPSGRRSIVFDKRKSFSGVPMLIPCGKCIGCRMNWRAQWAVRSMHEKRMHQLSAFVTLTYSDENLPPGRSLSLRHYQNFMKTLRLARGSGLRFFGCGEYGDTTKRPHYHFLFFNTDFPDMRFLKSSTTGAPLYRSAELSGMWKFGDNFIGSVDHASCSYVTGYILKKCVDPVDYFPLENEFRTMSRRPGLGHSWFEKFSKEAYDHDSCVMDGHEVGLPRYYDTLYERVNGVGSLKSTKRQRRAAMFQYPDIENTTARSMVRERFEYLKQARFRRDGSDG</sequence>